<dbReference type="InterPro" id="IPR029057">
    <property type="entry name" value="PRTase-like"/>
</dbReference>
<dbReference type="Pfam" id="PF14681">
    <property type="entry name" value="UPRTase"/>
    <property type="match status" value="1"/>
</dbReference>
<dbReference type="EnsemblProtists" id="HpaT811850">
    <property type="protein sequence ID" value="HpaP811850"/>
    <property type="gene ID" value="HpaG811850"/>
</dbReference>
<dbReference type="SUPFAM" id="SSF53271">
    <property type="entry name" value="PRTase-like"/>
    <property type="match status" value="1"/>
</dbReference>
<reference evidence="3" key="1">
    <citation type="journal article" date="2010" name="Science">
        <title>Signatures of adaptation to obligate biotrophy in the Hyaloperonospora arabidopsidis genome.</title>
        <authorList>
            <person name="Baxter L."/>
            <person name="Tripathy S."/>
            <person name="Ishaque N."/>
            <person name="Boot N."/>
            <person name="Cabral A."/>
            <person name="Kemen E."/>
            <person name="Thines M."/>
            <person name="Ah-Fong A."/>
            <person name="Anderson R."/>
            <person name="Badejoko W."/>
            <person name="Bittner-Eddy P."/>
            <person name="Boore J.L."/>
            <person name="Chibucos M.C."/>
            <person name="Coates M."/>
            <person name="Dehal P."/>
            <person name="Delehaunty K."/>
            <person name="Dong S."/>
            <person name="Downton P."/>
            <person name="Dumas B."/>
            <person name="Fabro G."/>
            <person name="Fronick C."/>
            <person name="Fuerstenberg S.I."/>
            <person name="Fulton L."/>
            <person name="Gaulin E."/>
            <person name="Govers F."/>
            <person name="Hughes L."/>
            <person name="Humphray S."/>
            <person name="Jiang R.H."/>
            <person name="Judelson H."/>
            <person name="Kamoun S."/>
            <person name="Kyung K."/>
            <person name="Meijer H."/>
            <person name="Minx P."/>
            <person name="Morris P."/>
            <person name="Nelson J."/>
            <person name="Phuntumart V."/>
            <person name="Qutob D."/>
            <person name="Rehmany A."/>
            <person name="Rougon-Cardoso A."/>
            <person name="Ryden P."/>
            <person name="Torto-Alalibo T."/>
            <person name="Studholme D."/>
            <person name="Wang Y."/>
            <person name="Win J."/>
            <person name="Wood J."/>
            <person name="Clifton S.W."/>
            <person name="Rogers J."/>
            <person name="Van den Ackerveken G."/>
            <person name="Jones J.D."/>
            <person name="McDowell J.M."/>
            <person name="Beynon J."/>
            <person name="Tyler B.M."/>
        </authorList>
    </citation>
    <scope>NUCLEOTIDE SEQUENCE [LARGE SCALE GENOMIC DNA]</scope>
    <source>
        <strain evidence="3">Emoy2</strain>
    </source>
</reference>
<evidence type="ECO:0000313" key="3">
    <source>
        <dbReference type="Proteomes" id="UP000011713"/>
    </source>
</evidence>
<accession>M4BZ27</accession>
<dbReference type="STRING" id="559515.M4BZ27"/>
<evidence type="ECO:0000259" key="1">
    <source>
        <dbReference type="Pfam" id="PF14681"/>
    </source>
</evidence>
<dbReference type="AlphaFoldDB" id="M4BZ27"/>
<feature type="domain" description="Phosphoribosyltransferase" evidence="1">
    <location>
        <begin position="193"/>
        <end position="247"/>
    </location>
</feature>
<evidence type="ECO:0000313" key="2">
    <source>
        <dbReference type="EnsemblProtists" id="HpaP811850"/>
    </source>
</evidence>
<dbReference type="EMBL" id="JH598055">
    <property type="status" value="NOT_ANNOTATED_CDS"/>
    <property type="molecule type" value="Genomic_DNA"/>
</dbReference>
<proteinExistence type="predicted"/>
<dbReference type="eggNOG" id="KOG4203">
    <property type="taxonomic scope" value="Eukaryota"/>
</dbReference>
<keyword evidence="3" id="KW-1185">Reference proteome</keyword>
<dbReference type="InterPro" id="IPR000836">
    <property type="entry name" value="PRTase_dom"/>
</dbReference>
<dbReference type="InParanoid" id="M4BZ27"/>
<name>M4BZ27_HYAAE</name>
<dbReference type="HOGENOM" id="CLU_084358_0_0_1"/>
<organism evidence="2 3">
    <name type="scientific">Hyaloperonospora arabidopsidis (strain Emoy2)</name>
    <name type="common">Downy mildew agent</name>
    <name type="synonym">Peronospora arabidopsidis</name>
    <dbReference type="NCBI Taxonomy" id="559515"/>
    <lineage>
        <taxon>Eukaryota</taxon>
        <taxon>Sar</taxon>
        <taxon>Stramenopiles</taxon>
        <taxon>Oomycota</taxon>
        <taxon>Peronosporomycetes</taxon>
        <taxon>Peronosporales</taxon>
        <taxon>Peronosporaceae</taxon>
        <taxon>Hyaloperonospora</taxon>
    </lineage>
</organism>
<dbReference type="VEuPathDB" id="FungiDB:HpaG811850"/>
<dbReference type="OMA" id="EPDHIQV"/>
<dbReference type="Proteomes" id="UP000011713">
    <property type="component" value="Unassembled WGS sequence"/>
</dbReference>
<reference evidence="2" key="2">
    <citation type="submission" date="2015-06" db="UniProtKB">
        <authorList>
            <consortium name="EnsemblProtists"/>
        </authorList>
    </citation>
    <scope>IDENTIFICATION</scope>
    <source>
        <strain evidence="2">Emoy2</strain>
    </source>
</reference>
<protein>
    <recommendedName>
        <fullName evidence="1">Phosphoribosyltransferase domain-containing protein</fullName>
    </recommendedName>
</protein>
<dbReference type="Gene3D" id="3.40.50.2020">
    <property type="match status" value="1"/>
</dbReference>
<sequence length="282" mass="30427">MRSSAKVGTVALLGAPILLLNQHARAEQRIYVSGYAPEDNEGFFLICLLTYAVVSEALGRGVRLELWKAQLGMTRIRDYENAGGGAAEKGTEALAIKTVDAINQPMLLVLLLLAVVTTPRGYKIEGLVLEEDVRVCGISVAVKEEMHEGLAQVLRISLPYGAKCGEILVQELTKGGNKIASAALPDDLDDHEILVLLPELASVSQIDKVIHAFGDARLVTASFDARLNNNGHVVPGIGSFEERYLGTSSVVVEVAEDPTVDSKEDEKALKAKIAHKMMSWLK</sequence>